<feature type="compositionally biased region" description="Basic and acidic residues" evidence="9">
    <location>
        <begin position="169"/>
        <end position="178"/>
    </location>
</feature>
<dbReference type="GO" id="GO:0016787">
    <property type="term" value="F:hydrolase activity"/>
    <property type="evidence" value="ECO:0007669"/>
    <property type="project" value="UniProtKB-KW"/>
</dbReference>
<dbReference type="SMART" id="SM00487">
    <property type="entry name" value="DEXDc"/>
    <property type="match status" value="1"/>
</dbReference>
<accession>A0A9W8BIM6</accession>
<dbReference type="InterPro" id="IPR044753">
    <property type="entry name" value="HELLS_N"/>
</dbReference>
<dbReference type="OrthoDB" id="5857104at2759"/>
<evidence type="ECO:0000313" key="13">
    <source>
        <dbReference type="Proteomes" id="UP001150907"/>
    </source>
</evidence>
<dbReference type="PROSITE" id="PS51192">
    <property type="entry name" value="HELICASE_ATP_BIND_1"/>
    <property type="match status" value="1"/>
</dbReference>
<evidence type="ECO:0000256" key="6">
    <source>
        <dbReference type="ARBA" id="ARBA00022840"/>
    </source>
</evidence>
<evidence type="ECO:0000256" key="9">
    <source>
        <dbReference type="SAM" id="MobiDB-lite"/>
    </source>
</evidence>
<name>A0A9W8BIM6_9FUNG</name>
<feature type="region of interest" description="Disordered" evidence="9">
    <location>
        <begin position="1"/>
        <end position="72"/>
    </location>
</feature>
<dbReference type="Pfam" id="PF00176">
    <property type="entry name" value="SNF2-rel_dom"/>
    <property type="match status" value="1"/>
</dbReference>
<evidence type="ECO:0000259" key="10">
    <source>
        <dbReference type="PROSITE" id="PS51192"/>
    </source>
</evidence>
<keyword evidence="8" id="KW-0539">Nucleus</keyword>
<dbReference type="SUPFAM" id="SSF52540">
    <property type="entry name" value="P-loop containing nucleoside triphosphate hydrolases"/>
    <property type="match status" value="2"/>
</dbReference>
<evidence type="ECO:0000313" key="12">
    <source>
        <dbReference type="EMBL" id="KAJ2007998.1"/>
    </source>
</evidence>
<feature type="compositionally biased region" description="Basic residues" evidence="9">
    <location>
        <begin position="149"/>
        <end position="167"/>
    </location>
</feature>
<dbReference type="InterPro" id="IPR001650">
    <property type="entry name" value="Helicase_C-like"/>
</dbReference>
<keyword evidence="6" id="KW-0067">ATP-binding</keyword>
<feature type="region of interest" description="Disordered" evidence="9">
    <location>
        <begin position="116"/>
        <end position="181"/>
    </location>
</feature>
<dbReference type="Pfam" id="PF00271">
    <property type="entry name" value="Helicase_C"/>
    <property type="match status" value="1"/>
</dbReference>
<dbReference type="CDD" id="cd18793">
    <property type="entry name" value="SF2_C_SNF"/>
    <property type="match status" value="1"/>
</dbReference>
<keyword evidence="4" id="KW-0378">Hydrolase</keyword>
<dbReference type="Proteomes" id="UP001150907">
    <property type="component" value="Unassembled WGS sequence"/>
</dbReference>
<dbReference type="PANTHER" id="PTHR10799">
    <property type="entry name" value="SNF2/RAD54 HELICASE FAMILY"/>
    <property type="match status" value="1"/>
</dbReference>
<evidence type="ECO:0000256" key="5">
    <source>
        <dbReference type="ARBA" id="ARBA00022806"/>
    </source>
</evidence>
<dbReference type="InterPro" id="IPR038718">
    <property type="entry name" value="SNF2-like_sf"/>
</dbReference>
<dbReference type="InterPro" id="IPR014001">
    <property type="entry name" value="Helicase_ATP-bd"/>
</dbReference>
<keyword evidence="3" id="KW-0547">Nucleotide-binding</keyword>
<dbReference type="GO" id="GO:0005634">
    <property type="term" value="C:nucleus"/>
    <property type="evidence" value="ECO:0007669"/>
    <property type="project" value="UniProtKB-SubCell"/>
</dbReference>
<dbReference type="InterPro" id="IPR027417">
    <property type="entry name" value="P-loop_NTPase"/>
</dbReference>
<reference evidence="12" key="1">
    <citation type="submission" date="2022-07" db="EMBL/GenBank/DDBJ databases">
        <title>Phylogenomic reconstructions and comparative analyses of Kickxellomycotina fungi.</title>
        <authorList>
            <person name="Reynolds N.K."/>
            <person name="Stajich J.E."/>
            <person name="Barry K."/>
            <person name="Grigoriev I.V."/>
            <person name="Crous P."/>
            <person name="Smith M.E."/>
        </authorList>
    </citation>
    <scope>NUCLEOTIDE SEQUENCE</scope>
    <source>
        <strain evidence="12">IMI 214461</strain>
    </source>
</reference>
<dbReference type="GO" id="GO:0005524">
    <property type="term" value="F:ATP binding"/>
    <property type="evidence" value="ECO:0007669"/>
    <property type="project" value="UniProtKB-KW"/>
</dbReference>
<evidence type="ECO:0000259" key="11">
    <source>
        <dbReference type="PROSITE" id="PS51194"/>
    </source>
</evidence>
<comment type="caution">
    <text evidence="12">The sequence shown here is derived from an EMBL/GenBank/DDBJ whole genome shotgun (WGS) entry which is preliminary data.</text>
</comment>
<gene>
    <name evidence="12" type="primary">IRC5</name>
    <name evidence="12" type="ORF">H4R26_000432</name>
</gene>
<feature type="compositionally biased region" description="Low complexity" evidence="9">
    <location>
        <begin position="51"/>
        <end position="62"/>
    </location>
</feature>
<dbReference type="AlphaFoldDB" id="A0A9W8BIM6"/>
<dbReference type="InterPro" id="IPR049730">
    <property type="entry name" value="SNF2/RAD54-like_C"/>
</dbReference>
<dbReference type="SMART" id="SM00490">
    <property type="entry name" value="HELICc"/>
    <property type="match status" value="1"/>
</dbReference>
<dbReference type="GO" id="GO:0004386">
    <property type="term" value="F:helicase activity"/>
    <property type="evidence" value="ECO:0007669"/>
    <property type="project" value="UniProtKB-KW"/>
</dbReference>
<comment type="similarity">
    <text evidence="2">Belongs to the SNF2/RAD54 helicase family.</text>
</comment>
<organism evidence="12 13">
    <name type="scientific">Coemansia thaxteri</name>
    <dbReference type="NCBI Taxonomy" id="2663907"/>
    <lineage>
        <taxon>Eukaryota</taxon>
        <taxon>Fungi</taxon>
        <taxon>Fungi incertae sedis</taxon>
        <taxon>Zoopagomycota</taxon>
        <taxon>Kickxellomycotina</taxon>
        <taxon>Kickxellomycetes</taxon>
        <taxon>Kickxellales</taxon>
        <taxon>Kickxellaceae</taxon>
        <taxon>Coemansia</taxon>
    </lineage>
</organism>
<dbReference type="PROSITE" id="PS51194">
    <property type="entry name" value="HELICASE_CTER"/>
    <property type="match status" value="1"/>
</dbReference>
<proteinExistence type="inferred from homology"/>
<keyword evidence="7" id="KW-0175">Coiled coil</keyword>
<evidence type="ECO:0000256" key="7">
    <source>
        <dbReference type="ARBA" id="ARBA00023054"/>
    </source>
</evidence>
<feature type="domain" description="Helicase C-terminal" evidence="11">
    <location>
        <begin position="672"/>
        <end position="822"/>
    </location>
</feature>
<protein>
    <submittedName>
        <fullName evidence="12">ATPase</fullName>
    </submittedName>
</protein>
<dbReference type="Gene3D" id="3.40.50.10810">
    <property type="entry name" value="Tandem AAA-ATPase domain"/>
    <property type="match status" value="1"/>
</dbReference>
<dbReference type="InterPro" id="IPR000330">
    <property type="entry name" value="SNF2_N"/>
</dbReference>
<dbReference type="EMBL" id="JANBQF010000013">
    <property type="protein sequence ID" value="KAJ2007998.1"/>
    <property type="molecule type" value="Genomic_DNA"/>
</dbReference>
<evidence type="ECO:0000256" key="2">
    <source>
        <dbReference type="ARBA" id="ARBA00007025"/>
    </source>
</evidence>
<sequence length="929" mass="104575">MALSPTSEIQSGVAADALLPAGRDTPEPCLEADALPSVTSEEQESELAHQASSPAASALPSPVVEEKKESLRELRTQAMAQYEAVTEDKQRLQRLNFLLEKSAAYVSFVAKKLDSKRAQMRSVGDEDRAEENGNGGAASDKEAEPLQPAKRKGKQQKQAPRSKRARTKLALDDSKQSDDAAVVATEPSVRVIDGERVSTRQPLLITGGIMREYQLEGMEWLASLYENGLNGILADEMGLGKTLQTIAFLCFLRERQVWGPFLVLCPLSTLSNWVSEFYRFTPTTPVLLYHGTPDERKELRSKHLRRLDKNFPIVVTTYEISMRDKQALQRFAWKFIIVDEGHRIKNMNCKLIRDLKSYQSTNRLLLTGTPLQNSLSELWSLLNFLLPDIFDDLDSFQEWFNFNDISEREGQSRILSEQTTNNVVSKLHQILQPFLLRRLKVDVEKFLPPKREYLIACPMAPMQYEYYQAVRGPNLRRFLEEKFVAEGKVAAAADADDNTLVPGTPASDAPVLTPAPAITKKRGQHTVAVKQAGFLAEATSFLGLQDSLGDDAASGRSGRQSRVSRKKNVTYAEVNEDDSFDSDGLETIQIDEVADELEDMKLLKPGVDTDPLARLKAAVLVRQMNLQFRLMQQRKVCQHPYLFDFPVKDQSDPESEFLIDEQLVRASGKLLILDRLLPELFSKGHRVLIFSQFARVLDILEFYAELRDWRFCRIDGSVSQTDRQDAIVRFNTDPAIPLFFLTTRSGGLGINLTAADTVVLFDSDWNPQQDLQAQDRVHRIGQKRPVIIYRLIIAGSCENAMLNRAKAKRKLEKLVIHERRFKGIARHSQSAGGPDEVSVQDIAQILMDDDTDLVEKDQRSLRTVLESLGPDQQVPPEAVLSSEELFALTDRSPEAYAKKDAIDSARFTKLEQIRDEQNDLLAKMESASH</sequence>
<evidence type="ECO:0000256" key="1">
    <source>
        <dbReference type="ARBA" id="ARBA00004123"/>
    </source>
</evidence>
<feature type="compositionally biased region" description="Polar residues" evidence="9">
    <location>
        <begin position="1"/>
        <end position="10"/>
    </location>
</feature>
<feature type="domain" description="Helicase ATP-binding" evidence="10">
    <location>
        <begin position="222"/>
        <end position="388"/>
    </location>
</feature>
<dbReference type="CDD" id="cd18009">
    <property type="entry name" value="DEXHc_HELLS_SMARCA6"/>
    <property type="match status" value="1"/>
</dbReference>
<dbReference type="Gene3D" id="3.40.50.300">
    <property type="entry name" value="P-loop containing nucleotide triphosphate hydrolases"/>
    <property type="match status" value="1"/>
</dbReference>
<dbReference type="FunFam" id="3.40.50.10810:FF:000015">
    <property type="entry name" value="lymphoid-specific helicase isoform X1"/>
    <property type="match status" value="1"/>
</dbReference>
<evidence type="ECO:0000256" key="8">
    <source>
        <dbReference type="ARBA" id="ARBA00023242"/>
    </source>
</evidence>
<evidence type="ECO:0000256" key="3">
    <source>
        <dbReference type="ARBA" id="ARBA00022741"/>
    </source>
</evidence>
<comment type="subcellular location">
    <subcellularLocation>
        <location evidence="1">Nucleus</location>
    </subcellularLocation>
</comment>
<keyword evidence="13" id="KW-1185">Reference proteome</keyword>
<evidence type="ECO:0000256" key="4">
    <source>
        <dbReference type="ARBA" id="ARBA00022801"/>
    </source>
</evidence>
<keyword evidence="5" id="KW-0347">Helicase</keyword>